<evidence type="ECO:0000256" key="3">
    <source>
        <dbReference type="ARBA" id="ARBA00022833"/>
    </source>
</evidence>
<reference evidence="9" key="1">
    <citation type="submission" date="2022-07" db="EMBL/GenBank/DDBJ databases">
        <title>Phylogenomic reconstructions and comparative analyses of Kickxellomycotina fungi.</title>
        <authorList>
            <person name="Reynolds N.K."/>
            <person name="Stajich J.E."/>
            <person name="Barry K."/>
            <person name="Grigoriev I.V."/>
            <person name="Crous P."/>
            <person name="Smith M.E."/>
        </authorList>
    </citation>
    <scope>NUCLEOTIDE SEQUENCE</scope>
    <source>
        <strain evidence="9">NRRL 1566</strain>
    </source>
</reference>
<dbReference type="SUPFAM" id="SSF161219">
    <property type="entry name" value="CHY zinc finger-like"/>
    <property type="match status" value="1"/>
</dbReference>
<dbReference type="GO" id="GO:0005634">
    <property type="term" value="C:nucleus"/>
    <property type="evidence" value="ECO:0007669"/>
    <property type="project" value="TreeGrafter"/>
</dbReference>
<sequence length="584" mass="66991">MNPARCHIRSIVEQAEPTYHDKEHQILGCQHYQVKAKVLAQCCKVWVACRFCHNDIQDHNMDRFAVEQMKCMLCLEEQPLGQQCQKCKATMARYFCKKCRLLDDGPNKQVFHCDQCGICRSGSSEEFFHCKGCDACVATEYRDSHGCREQILHANCPICGEDLNDSTQTIVQIACEHLIHESCLQQSLKYSYKCPLCSASLCNMDALFGAIERYLQMSSMPHKYRNRTSRIFCNDCRQKSAAKFHFMYHKCGQCSSFNTVVVGVSSPNQHSGHPLDSAELKLKNYRRRDELLTTAVWVNDLKSRYLEYLRDNARELPTDLEHFPGSIHEHIDFSSSAYAQNREALVAYRAREILAERMQGAAFIPSSSELKKLEASVEEEERLLQQVQQRLSEKVGQASASIEEQSQKYQQAQQAAQTNEELARSVTELEAELEALLEQVEEKEQRERDAAEQQTRELQAAHNEVIRETAQRDSAQREQQRLAEREQRLRGDEQQRRMSTADSHDQQRLVEQWLRAVAPAVGARVEGNTLIVTLGDGIGAMSNRRILARFNELGRIEHVRTDDGRTLPPQLNHDVLMRLLNEQP</sequence>
<dbReference type="EMBL" id="JANBUW010000077">
    <property type="protein sequence ID" value="KAJ2849461.1"/>
    <property type="molecule type" value="Genomic_DNA"/>
</dbReference>
<keyword evidence="3" id="KW-0862">Zinc</keyword>
<dbReference type="SMART" id="SM00184">
    <property type="entry name" value="RING"/>
    <property type="match status" value="1"/>
</dbReference>
<dbReference type="Pfam" id="PF14599">
    <property type="entry name" value="zinc_ribbon_6"/>
    <property type="match status" value="1"/>
</dbReference>
<dbReference type="GO" id="GO:0016567">
    <property type="term" value="P:protein ubiquitination"/>
    <property type="evidence" value="ECO:0007669"/>
    <property type="project" value="TreeGrafter"/>
</dbReference>
<evidence type="ECO:0000256" key="4">
    <source>
        <dbReference type="PROSITE-ProRule" id="PRU00601"/>
    </source>
</evidence>
<dbReference type="InterPro" id="IPR037275">
    <property type="entry name" value="Znf_CTCHY_sf"/>
</dbReference>
<feature type="domain" description="RING-type" evidence="6">
    <location>
        <begin position="156"/>
        <end position="198"/>
    </location>
</feature>
<dbReference type="Gene3D" id="3.30.40.10">
    <property type="entry name" value="Zinc/RING finger domain, C3HC4 (zinc finger)"/>
    <property type="match status" value="1"/>
</dbReference>
<dbReference type="InterPro" id="IPR008913">
    <property type="entry name" value="Znf_CHY"/>
</dbReference>
<dbReference type="SUPFAM" id="SSF57850">
    <property type="entry name" value="RING/U-box"/>
    <property type="match status" value="1"/>
</dbReference>
<dbReference type="InterPro" id="IPR013083">
    <property type="entry name" value="Znf_RING/FYVE/PHD"/>
</dbReference>
<dbReference type="GO" id="GO:0061630">
    <property type="term" value="F:ubiquitin protein ligase activity"/>
    <property type="evidence" value="ECO:0007669"/>
    <property type="project" value="TreeGrafter"/>
</dbReference>
<feature type="domain" description="CTCHY-type" evidence="8">
    <location>
        <begin position="91"/>
        <end position="155"/>
    </location>
</feature>
<dbReference type="Pfam" id="PF13639">
    <property type="entry name" value="zf-RING_2"/>
    <property type="match status" value="1"/>
</dbReference>
<evidence type="ECO:0000259" key="8">
    <source>
        <dbReference type="PROSITE" id="PS51270"/>
    </source>
</evidence>
<accession>A0A9W8I9B4</accession>
<dbReference type="InterPro" id="IPR039512">
    <property type="entry name" value="RCHY1_zinc-ribbon"/>
</dbReference>
<feature type="domain" description="CHY-type" evidence="7">
    <location>
        <begin position="22"/>
        <end position="89"/>
    </location>
</feature>
<dbReference type="PROSITE" id="PS51270">
    <property type="entry name" value="ZF_CTCHY"/>
    <property type="match status" value="1"/>
</dbReference>
<evidence type="ECO:0000259" key="6">
    <source>
        <dbReference type="PROSITE" id="PS50089"/>
    </source>
</evidence>
<proteinExistence type="predicted"/>
<dbReference type="Proteomes" id="UP001139887">
    <property type="component" value="Unassembled WGS sequence"/>
</dbReference>
<feature type="compositionally biased region" description="Basic and acidic residues" evidence="5">
    <location>
        <begin position="468"/>
        <end position="496"/>
    </location>
</feature>
<evidence type="ECO:0000259" key="7">
    <source>
        <dbReference type="PROSITE" id="PS51266"/>
    </source>
</evidence>
<keyword evidence="10" id="KW-1185">Reference proteome</keyword>
<dbReference type="SUPFAM" id="SSF161245">
    <property type="entry name" value="Zinc hairpin stack"/>
    <property type="match status" value="1"/>
</dbReference>
<evidence type="ECO:0000313" key="10">
    <source>
        <dbReference type="Proteomes" id="UP001139887"/>
    </source>
</evidence>
<evidence type="ECO:0000256" key="2">
    <source>
        <dbReference type="ARBA" id="ARBA00022771"/>
    </source>
</evidence>
<keyword evidence="1" id="KW-0479">Metal-binding</keyword>
<comment type="caution">
    <text evidence="9">The sequence shown here is derived from an EMBL/GenBank/DDBJ whole genome shotgun (WGS) entry which is preliminary data.</text>
</comment>
<dbReference type="PROSITE" id="PS51266">
    <property type="entry name" value="ZF_CHY"/>
    <property type="match status" value="1"/>
</dbReference>
<evidence type="ECO:0000313" key="9">
    <source>
        <dbReference type="EMBL" id="KAJ2849461.1"/>
    </source>
</evidence>
<feature type="region of interest" description="Disordered" evidence="5">
    <location>
        <begin position="468"/>
        <end position="506"/>
    </location>
</feature>
<dbReference type="AlphaFoldDB" id="A0A9W8I9B4"/>
<dbReference type="PANTHER" id="PTHR21319">
    <property type="entry name" value="RING FINGER AND CHY ZINC FINGER DOMAIN-CONTAINING PROTEIN 1"/>
    <property type="match status" value="1"/>
</dbReference>
<evidence type="ECO:0000256" key="5">
    <source>
        <dbReference type="SAM" id="MobiDB-lite"/>
    </source>
</evidence>
<dbReference type="InterPro" id="IPR017921">
    <property type="entry name" value="Znf_CTCHY"/>
</dbReference>
<dbReference type="Gene3D" id="2.20.28.10">
    <property type="match status" value="1"/>
</dbReference>
<dbReference type="PANTHER" id="PTHR21319:SF0">
    <property type="entry name" value="AND RING FINGER DOMAIN PROTEIN, PUTATIVE (AFU_ORTHOLOGUE AFUA_1G08900)-RELATED"/>
    <property type="match status" value="1"/>
</dbReference>
<dbReference type="InterPro" id="IPR001841">
    <property type="entry name" value="Znf_RING"/>
</dbReference>
<dbReference type="GO" id="GO:0008270">
    <property type="term" value="F:zinc ion binding"/>
    <property type="evidence" value="ECO:0007669"/>
    <property type="project" value="UniProtKB-KW"/>
</dbReference>
<dbReference type="PROSITE" id="PS50089">
    <property type="entry name" value="ZF_RING_2"/>
    <property type="match status" value="1"/>
</dbReference>
<dbReference type="InterPro" id="IPR037274">
    <property type="entry name" value="Znf_CHY_sf"/>
</dbReference>
<keyword evidence="2 4" id="KW-0863">Zinc-finger</keyword>
<dbReference type="OrthoDB" id="411372at2759"/>
<gene>
    <name evidence="9" type="ORF">IWW36_002622</name>
</gene>
<organism evidence="9 10">
    <name type="scientific">Coemansia brasiliensis</name>
    <dbReference type="NCBI Taxonomy" id="2650707"/>
    <lineage>
        <taxon>Eukaryota</taxon>
        <taxon>Fungi</taxon>
        <taxon>Fungi incertae sedis</taxon>
        <taxon>Zoopagomycota</taxon>
        <taxon>Kickxellomycotina</taxon>
        <taxon>Kickxellomycetes</taxon>
        <taxon>Kickxellales</taxon>
        <taxon>Kickxellaceae</taxon>
        <taxon>Coemansia</taxon>
    </lineage>
</organism>
<dbReference type="GO" id="GO:0006511">
    <property type="term" value="P:ubiquitin-dependent protein catabolic process"/>
    <property type="evidence" value="ECO:0007669"/>
    <property type="project" value="TreeGrafter"/>
</dbReference>
<dbReference type="Pfam" id="PF05495">
    <property type="entry name" value="zf-CHY"/>
    <property type="match status" value="1"/>
</dbReference>
<protein>
    <submittedName>
        <fullName evidence="9">Uncharacterized protein</fullName>
    </submittedName>
</protein>
<evidence type="ECO:0000256" key="1">
    <source>
        <dbReference type="ARBA" id="ARBA00022723"/>
    </source>
</evidence>
<name>A0A9W8I9B4_9FUNG</name>